<gene>
    <name evidence="3" type="ORF">BDW59DRAFT_139597</name>
</gene>
<keyword evidence="1" id="KW-0560">Oxidoreductase</keyword>
<accession>A0ABR4IW91</accession>
<dbReference type="InterPro" id="IPR050791">
    <property type="entry name" value="Aldo-Keto_reductase"/>
</dbReference>
<name>A0ABR4IW91_9EURO</name>
<dbReference type="Proteomes" id="UP001610335">
    <property type="component" value="Unassembled WGS sequence"/>
</dbReference>
<dbReference type="Gene3D" id="3.20.20.100">
    <property type="entry name" value="NADP-dependent oxidoreductase domain"/>
    <property type="match status" value="1"/>
</dbReference>
<evidence type="ECO:0000313" key="3">
    <source>
        <dbReference type="EMBL" id="KAL2832043.1"/>
    </source>
</evidence>
<dbReference type="InterPro" id="IPR036812">
    <property type="entry name" value="NAD(P)_OxRdtase_dom_sf"/>
</dbReference>
<dbReference type="InterPro" id="IPR023210">
    <property type="entry name" value="NADP_OxRdtase_dom"/>
</dbReference>
<feature type="domain" description="NADP-dependent oxidoreductase" evidence="2">
    <location>
        <begin position="12"/>
        <end position="313"/>
    </location>
</feature>
<dbReference type="CDD" id="cd19077">
    <property type="entry name" value="AKR_AKR8A1-2"/>
    <property type="match status" value="1"/>
</dbReference>
<dbReference type="EMBL" id="JBFXLS010000007">
    <property type="protein sequence ID" value="KAL2832043.1"/>
    <property type="molecule type" value="Genomic_DNA"/>
</dbReference>
<evidence type="ECO:0000313" key="4">
    <source>
        <dbReference type="Proteomes" id="UP001610335"/>
    </source>
</evidence>
<organism evidence="3 4">
    <name type="scientific">Aspergillus cavernicola</name>
    <dbReference type="NCBI Taxonomy" id="176166"/>
    <lineage>
        <taxon>Eukaryota</taxon>
        <taxon>Fungi</taxon>
        <taxon>Dikarya</taxon>
        <taxon>Ascomycota</taxon>
        <taxon>Pezizomycotina</taxon>
        <taxon>Eurotiomycetes</taxon>
        <taxon>Eurotiomycetidae</taxon>
        <taxon>Eurotiales</taxon>
        <taxon>Aspergillaceae</taxon>
        <taxon>Aspergillus</taxon>
        <taxon>Aspergillus subgen. Nidulantes</taxon>
    </lineage>
</organism>
<keyword evidence="4" id="KW-1185">Reference proteome</keyword>
<dbReference type="Pfam" id="PF00248">
    <property type="entry name" value="Aldo_ket_red"/>
    <property type="match status" value="1"/>
</dbReference>
<dbReference type="PANTHER" id="PTHR43625">
    <property type="entry name" value="AFLATOXIN B1 ALDEHYDE REDUCTASE"/>
    <property type="match status" value="1"/>
</dbReference>
<reference evidence="3 4" key="1">
    <citation type="submission" date="2024-07" db="EMBL/GenBank/DDBJ databases">
        <title>Section-level genome sequencing and comparative genomics of Aspergillus sections Usti and Cavernicolus.</title>
        <authorList>
            <consortium name="Lawrence Berkeley National Laboratory"/>
            <person name="Nybo J.L."/>
            <person name="Vesth T.C."/>
            <person name="Theobald S."/>
            <person name="Frisvad J.C."/>
            <person name="Larsen T.O."/>
            <person name="Kjaerboelling I."/>
            <person name="Rothschild-Mancinelli K."/>
            <person name="Lyhne E.K."/>
            <person name="Kogle M.E."/>
            <person name="Barry K."/>
            <person name="Clum A."/>
            <person name="Na H."/>
            <person name="Ledsgaard L."/>
            <person name="Lin J."/>
            <person name="Lipzen A."/>
            <person name="Kuo A."/>
            <person name="Riley R."/>
            <person name="Mondo S."/>
            <person name="LaButti K."/>
            <person name="Haridas S."/>
            <person name="Pangalinan J."/>
            <person name="Salamov A.A."/>
            <person name="Simmons B.A."/>
            <person name="Magnuson J.K."/>
            <person name="Chen J."/>
            <person name="Drula E."/>
            <person name="Henrissat B."/>
            <person name="Wiebenga A."/>
            <person name="Lubbers R.J."/>
            <person name="Gomes A.C."/>
            <person name="Makela M.R."/>
            <person name="Stajich J."/>
            <person name="Grigoriev I.V."/>
            <person name="Mortensen U.H."/>
            <person name="De vries R.P."/>
            <person name="Baker S.E."/>
            <person name="Andersen M.R."/>
        </authorList>
    </citation>
    <scope>NUCLEOTIDE SEQUENCE [LARGE SCALE GENOMIC DNA]</scope>
    <source>
        <strain evidence="3 4">CBS 600.67</strain>
    </source>
</reference>
<dbReference type="PANTHER" id="PTHR43625:SF78">
    <property type="entry name" value="PYRIDOXAL REDUCTASE-RELATED"/>
    <property type="match status" value="1"/>
</dbReference>
<sequence>MAVTLVNRAIGPIGFGLMGLTWRANPTPYDEAVKVMKQALELGANFWNAAEFYGPPHANSLQLLDYYFTKYPEDSSKVVLSVKGGMGPKGPDATREAIRASVDNCLKLLNGKVFISIFEPARVDPNTPIETTISALTEYVQAGKIGGIGISECSEQTIRRAHAVHPLAAVEVELSLFSTEPLDNGVAAACAELNIPLVAYSPLSRGWLTGQLRSLDDLPANDSRRNFPRFQPDVFHLNLKLVEQLEQIVAEKKKKKNVTLAQTAIGWVRAQNNIPGAPVIIPIPGCTTVARVQENMATVELTAGEMDRIAAILKEIPVHGDRYGGVYARFMNL</sequence>
<evidence type="ECO:0000256" key="1">
    <source>
        <dbReference type="ARBA" id="ARBA00023002"/>
    </source>
</evidence>
<proteinExistence type="predicted"/>
<dbReference type="SUPFAM" id="SSF51430">
    <property type="entry name" value="NAD(P)-linked oxidoreductase"/>
    <property type="match status" value="1"/>
</dbReference>
<evidence type="ECO:0000259" key="2">
    <source>
        <dbReference type="Pfam" id="PF00248"/>
    </source>
</evidence>
<protein>
    <submittedName>
        <fullName evidence="3">Aldo/keto reductase</fullName>
    </submittedName>
</protein>
<comment type="caution">
    <text evidence="3">The sequence shown here is derived from an EMBL/GenBank/DDBJ whole genome shotgun (WGS) entry which is preliminary data.</text>
</comment>